<evidence type="ECO:0000256" key="1">
    <source>
        <dbReference type="ARBA" id="ARBA00022490"/>
    </source>
</evidence>
<keyword evidence="3" id="KW-0479">Metal-binding</keyword>
<proteinExistence type="predicted"/>
<dbReference type="PANTHER" id="PTHR19136">
    <property type="entry name" value="MOLYBDENUM COFACTOR GUANYLYLTRANSFERASE"/>
    <property type="match status" value="1"/>
</dbReference>
<name>A0ABS2UB23_9LEPT</name>
<evidence type="ECO:0000256" key="5">
    <source>
        <dbReference type="ARBA" id="ARBA00022842"/>
    </source>
</evidence>
<keyword evidence="6" id="KW-0342">GTP-binding</keyword>
<evidence type="ECO:0000256" key="6">
    <source>
        <dbReference type="ARBA" id="ARBA00023134"/>
    </source>
</evidence>
<comment type="caution">
    <text evidence="9">The sequence shown here is derived from an EMBL/GenBank/DDBJ whole genome shotgun (WGS) entry which is preliminary data.</text>
</comment>
<feature type="domain" description="MobA-like NTP transferase" evidence="8">
    <location>
        <begin position="8"/>
        <end position="148"/>
    </location>
</feature>
<dbReference type="Pfam" id="PF12804">
    <property type="entry name" value="NTP_transf_3"/>
    <property type="match status" value="1"/>
</dbReference>
<evidence type="ECO:0000256" key="2">
    <source>
        <dbReference type="ARBA" id="ARBA00022679"/>
    </source>
</evidence>
<dbReference type="InterPro" id="IPR025877">
    <property type="entry name" value="MobA-like_NTP_Trfase"/>
</dbReference>
<dbReference type="SUPFAM" id="SSF53448">
    <property type="entry name" value="Nucleotide-diphospho-sugar transferases"/>
    <property type="match status" value="1"/>
</dbReference>
<dbReference type="CDD" id="cd02503">
    <property type="entry name" value="MobA"/>
    <property type="match status" value="1"/>
</dbReference>
<dbReference type="InterPro" id="IPR029044">
    <property type="entry name" value="Nucleotide-diphossugar_trans"/>
</dbReference>
<dbReference type="EMBL" id="JAFFPU010000035">
    <property type="protein sequence ID" value="MBM9577572.1"/>
    <property type="molecule type" value="Genomic_DNA"/>
</dbReference>
<organism evidence="9 10">
    <name type="scientific">Leptospira ainlahdjerensis</name>
    <dbReference type="NCBI Taxonomy" id="2810033"/>
    <lineage>
        <taxon>Bacteria</taxon>
        <taxon>Pseudomonadati</taxon>
        <taxon>Spirochaetota</taxon>
        <taxon>Spirochaetia</taxon>
        <taxon>Leptospirales</taxon>
        <taxon>Leptospiraceae</taxon>
        <taxon>Leptospira</taxon>
    </lineage>
</organism>
<evidence type="ECO:0000256" key="3">
    <source>
        <dbReference type="ARBA" id="ARBA00022723"/>
    </source>
</evidence>
<keyword evidence="1" id="KW-0963">Cytoplasm</keyword>
<sequence>MTERKPKGLVLCGGNSSRMGRDKGLLSTEGILWVDERIQTLSPFTDGCLISIRPEQRTEYSKVILDREFVEDFYENIGPISGILSTHDLYPSEDFLVLACDMPSRDPWIFSELLNLYNSNPGKKSYFFTLEGKVEPFPAIYTSKLLNEVGLKIKKSDFNPSPKNILETSNGIGSDVPKEHFKAFLNYNTLTDLTVAGTLK</sequence>
<protein>
    <submittedName>
        <fullName evidence="9">Molybdenum cofactor guanylyltransferase</fullName>
    </submittedName>
</protein>
<gene>
    <name evidence="9" type="ORF">JWG45_10450</name>
</gene>
<dbReference type="RefSeq" id="WP_205279679.1">
    <property type="nucleotide sequence ID" value="NZ_JAFFPU010000035.1"/>
</dbReference>
<keyword evidence="7" id="KW-0501">Molybdenum cofactor biosynthesis</keyword>
<keyword evidence="5" id="KW-0460">Magnesium</keyword>
<evidence type="ECO:0000313" key="10">
    <source>
        <dbReference type="Proteomes" id="UP000724686"/>
    </source>
</evidence>
<dbReference type="Gene3D" id="3.90.550.10">
    <property type="entry name" value="Spore Coat Polysaccharide Biosynthesis Protein SpsA, Chain A"/>
    <property type="match status" value="1"/>
</dbReference>
<evidence type="ECO:0000313" key="9">
    <source>
        <dbReference type="EMBL" id="MBM9577572.1"/>
    </source>
</evidence>
<evidence type="ECO:0000259" key="8">
    <source>
        <dbReference type="Pfam" id="PF12804"/>
    </source>
</evidence>
<keyword evidence="9" id="KW-0548">Nucleotidyltransferase</keyword>
<dbReference type="Proteomes" id="UP000724686">
    <property type="component" value="Unassembled WGS sequence"/>
</dbReference>
<accession>A0ABS2UB23</accession>
<reference evidence="9 10" key="1">
    <citation type="submission" date="2021-02" db="EMBL/GenBank/DDBJ databases">
        <title>Leptospira ainlahdjerensis sp. nov., Leptospira ainazelensis sp. nov., Leptospira abararensis sp. nov. and Leptospira chreensis sp. nov., four new species isolated from water sources in Algeria.</title>
        <authorList>
            <person name="Amara Korba A."/>
            <person name="Kainiu M."/>
            <person name="Vincent A.T."/>
            <person name="Mariet J.-F."/>
            <person name="Veyrier F.J."/>
            <person name="Goarant C."/>
            <person name="Picardeau M."/>
        </authorList>
    </citation>
    <scope>NUCLEOTIDE SEQUENCE [LARGE SCALE GENOMIC DNA]</scope>
    <source>
        <strain evidence="9 10">201903070</strain>
    </source>
</reference>
<dbReference type="PANTHER" id="PTHR19136:SF81">
    <property type="entry name" value="MOLYBDENUM COFACTOR GUANYLYLTRANSFERASE"/>
    <property type="match status" value="1"/>
</dbReference>
<dbReference type="InterPro" id="IPR013482">
    <property type="entry name" value="Molybde_CF_guanTrfase"/>
</dbReference>
<dbReference type="GO" id="GO:0016779">
    <property type="term" value="F:nucleotidyltransferase activity"/>
    <property type="evidence" value="ECO:0007669"/>
    <property type="project" value="UniProtKB-KW"/>
</dbReference>
<evidence type="ECO:0000256" key="4">
    <source>
        <dbReference type="ARBA" id="ARBA00022741"/>
    </source>
</evidence>
<keyword evidence="10" id="KW-1185">Reference proteome</keyword>
<keyword evidence="2" id="KW-0808">Transferase</keyword>
<keyword evidence="4" id="KW-0547">Nucleotide-binding</keyword>
<evidence type="ECO:0000256" key="7">
    <source>
        <dbReference type="ARBA" id="ARBA00023150"/>
    </source>
</evidence>